<dbReference type="EMBL" id="CM017620">
    <property type="protein sequence ID" value="TYH98877.1"/>
    <property type="molecule type" value="Genomic_DNA"/>
</dbReference>
<feature type="signal peptide" evidence="2">
    <location>
        <begin position="1"/>
        <end position="20"/>
    </location>
</feature>
<keyword evidence="2" id="KW-0732">Signal</keyword>
<accession>A0A5D2N4P4</accession>
<reference evidence="3 4" key="1">
    <citation type="submission" date="2019-07" db="EMBL/GenBank/DDBJ databases">
        <title>WGS assembly of Gossypium tomentosum.</title>
        <authorList>
            <person name="Chen Z.J."/>
            <person name="Sreedasyam A."/>
            <person name="Ando A."/>
            <person name="Song Q."/>
            <person name="De L."/>
            <person name="Hulse-Kemp A."/>
            <person name="Ding M."/>
            <person name="Ye W."/>
            <person name="Kirkbride R."/>
            <person name="Jenkins J."/>
            <person name="Plott C."/>
            <person name="Lovell J."/>
            <person name="Lin Y.-M."/>
            <person name="Vaughn R."/>
            <person name="Liu B."/>
            <person name="Li W."/>
            <person name="Simpson S."/>
            <person name="Scheffler B."/>
            <person name="Saski C."/>
            <person name="Grover C."/>
            <person name="Hu G."/>
            <person name="Conover J."/>
            <person name="Carlson J."/>
            <person name="Shu S."/>
            <person name="Boston L."/>
            <person name="Williams M."/>
            <person name="Peterson D."/>
            <person name="Mcgee K."/>
            <person name="Jones D."/>
            <person name="Wendel J."/>
            <person name="Stelly D."/>
            <person name="Grimwood J."/>
            <person name="Schmutz J."/>
        </authorList>
    </citation>
    <scope>NUCLEOTIDE SEQUENCE [LARGE SCALE GENOMIC DNA]</scope>
    <source>
        <strain evidence="3">7179.01</strain>
    </source>
</reference>
<proteinExistence type="predicted"/>
<feature type="region of interest" description="Disordered" evidence="1">
    <location>
        <begin position="72"/>
        <end position="92"/>
    </location>
</feature>
<evidence type="ECO:0000256" key="1">
    <source>
        <dbReference type="SAM" id="MobiDB-lite"/>
    </source>
</evidence>
<protein>
    <submittedName>
        <fullName evidence="3">Uncharacterized protein</fullName>
    </submittedName>
</protein>
<feature type="compositionally biased region" description="Basic and acidic residues" evidence="1">
    <location>
        <begin position="83"/>
        <end position="92"/>
    </location>
</feature>
<feature type="chain" id="PRO_5023027713" evidence="2">
    <location>
        <begin position="21"/>
        <end position="128"/>
    </location>
</feature>
<gene>
    <name evidence="3" type="ORF">ES332_A11G027900v1</name>
</gene>
<evidence type="ECO:0000256" key="2">
    <source>
        <dbReference type="SAM" id="SignalP"/>
    </source>
</evidence>
<name>A0A5D2N4P4_GOSTO</name>
<evidence type="ECO:0000313" key="3">
    <source>
        <dbReference type="EMBL" id="TYH98877.1"/>
    </source>
</evidence>
<dbReference type="Proteomes" id="UP000322667">
    <property type="component" value="Chromosome A11"/>
</dbReference>
<dbReference type="AlphaFoldDB" id="A0A5D2N4P4"/>
<keyword evidence="4" id="KW-1185">Reference proteome</keyword>
<sequence length="128" mass="14869">MTPFTVMLMVLFLVFTLSQARFLTVEPELRRSVRQVQARWAEFPGGSAESKEPVHFMKTHHRVHVHYLGDDQHHHHHHHHGHHGGEDKRGKEASLLATFEDINTWRNSVKKNSRESQGGSIYLPNECF</sequence>
<organism evidence="3 4">
    <name type="scientific">Gossypium tomentosum</name>
    <name type="common">Hawaiian cotton</name>
    <name type="synonym">Gossypium sandvicense</name>
    <dbReference type="NCBI Taxonomy" id="34277"/>
    <lineage>
        <taxon>Eukaryota</taxon>
        <taxon>Viridiplantae</taxon>
        <taxon>Streptophyta</taxon>
        <taxon>Embryophyta</taxon>
        <taxon>Tracheophyta</taxon>
        <taxon>Spermatophyta</taxon>
        <taxon>Magnoliopsida</taxon>
        <taxon>eudicotyledons</taxon>
        <taxon>Gunneridae</taxon>
        <taxon>Pentapetalae</taxon>
        <taxon>rosids</taxon>
        <taxon>malvids</taxon>
        <taxon>Malvales</taxon>
        <taxon>Malvaceae</taxon>
        <taxon>Malvoideae</taxon>
        <taxon>Gossypium</taxon>
    </lineage>
</organism>
<evidence type="ECO:0000313" key="4">
    <source>
        <dbReference type="Proteomes" id="UP000322667"/>
    </source>
</evidence>